<dbReference type="Pfam" id="PF12704">
    <property type="entry name" value="MacB_PCD"/>
    <property type="match status" value="1"/>
</dbReference>
<proteinExistence type="inferred from homology"/>
<evidence type="ECO:0000256" key="3">
    <source>
        <dbReference type="ARBA" id="ARBA00022692"/>
    </source>
</evidence>
<keyword evidence="11" id="KW-1185">Reference proteome</keyword>
<feature type="transmembrane region" description="Helical" evidence="7">
    <location>
        <begin position="260"/>
        <end position="285"/>
    </location>
</feature>
<dbReference type="InterPro" id="IPR050250">
    <property type="entry name" value="Macrolide_Exporter_MacB"/>
</dbReference>
<feature type="domain" description="ABC3 transporter permease C-terminal" evidence="8">
    <location>
        <begin position="266"/>
        <end position="382"/>
    </location>
</feature>
<evidence type="ECO:0000256" key="6">
    <source>
        <dbReference type="ARBA" id="ARBA00038076"/>
    </source>
</evidence>
<accession>A0ABS6W884</accession>
<dbReference type="PANTHER" id="PTHR30572">
    <property type="entry name" value="MEMBRANE COMPONENT OF TRANSPORTER-RELATED"/>
    <property type="match status" value="1"/>
</dbReference>
<reference evidence="10 11" key="1">
    <citation type="submission" date="2021-05" db="EMBL/GenBank/DDBJ databases">
        <title>Phylogenetic classification of ten novel species belonging to the genus Bifidobacterium comprising B. colchicus sp. nov., B. abeli sp. nov., B. bicoloris sp. nov., B. guerezis sp. nov., B. rosaliae sp. nov., B. santillanensis sp. nov., B. argentati sp. nov., B. amazzoni sp. nov., B. pluviali sp. nov., and B. pinnaculum sp. nov.</title>
        <authorList>
            <person name="Lugli G.A."/>
            <person name="Ruiz Garcia L."/>
            <person name="Margolles A."/>
            <person name="Ventura M."/>
        </authorList>
    </citation>
    <scope>NUCLEOTIDE SEQUENCE [LARGE SCALE GENOMIC DNA]</scope>
    <source>
        <strain evidence="10 11">6T3</strain>
    </source>
</reference>
<keyword evidence="3 7" id="KW-0812">Transmembrane</keyword>
<evidence type="ECO:0000256" key="5">
    <source>
        <dbReference type="ARBA" id="ARBA00023136"/>
    </source>
</evidence>
<organism evidence="10 11">
    <name type="scientific">Bifidobacterium phasiani</name>
    <dbReference type="NCBI Taxonomy" id="2834431"/>
    <lineage>
        <taxon>Bacteria</taxon>
        <taxon>Bacillati</taxon>
        <taxon>Actinomycetota</taxon>
        <taxon>Actinomycetes</taxon>
        <taxon>Bifidobacteriales</taxon>
        <taxon>Bifidobacteriaceae</taxon>
        <taxon>Bifidobacterium</taxon>
    </lineage>
</organism>
<dbReference type="PANTHER" id="PTHR30572:SF4">
    <property type="entry name" value="ABC TRANSPORTER PERMEASE YTRF"/>
    <property type="match status" value="1"/>
</dbReference>
<dbReference type="Pfam" id="PF02687">
    <property type="entry name" value="FtsX"/>
    <property type="match status" value="1"/>
</dbReference>
<evidence type="ECO:0000313" key="10">
    <source>
        <dbReference type="EMBL" id="MBW3082304.1"/>
    </source>
</evidence>
<feature type="domain" description="MacB-like periplasmic core" evidence="9">
    <location>
        <begin position="16"/>
        <end position="201"/>
    </location>
</feature>
<evidence type="ECO:0000256" key="1">
    <source>
        <dbReference type="ARBA" id="ARBA00004651"/>
    </source>
</evidence>
<evidence type="ECO:0000259" key="9">
    <source>
        <dbReference type="Pfam" id="PF12704"/>
    </source>
</evidence>
<sequence>MLRMIVADLRVSPLRTTLTALSMGIGVLALIASVVIGTIGRDYLEAVNARLSGWAPTYTARVDGALLTDMERNTALRHAADTFAPGDLAVRYRVDALVVRLAGGVPGDATIVITTDSWSDVFPMARERGRWLTAEGEPSGPEAVVNAAARTMVSGDGSITLGVHGGTHEAVLRVAGVVDDGIREPAVYVNAAAMEQFFPQMWNPTELTLHCHPASDGIDEQTLHSAIDDLVHDTVGGRLADWTRSDNAGTYEQVIAFLQFGTLACAALLLMVAGIGVVNIGLAGIEQRARELLIRRALGATRLDIMLLVVGSSVLLSLIVAVASTLLSVVVVAVVSNTMLDDSLVDMPPYPAVAALAACAAAAATALLGSLAPAVKAASLQPALALR</sequence>
<feature type="transmembrane region" description="Helical" evidence="7">
    <location>
        <begin position="352"/>
        <end position="372"/>
    </location>
</feature>
<comment type="similarity">
    <text evidence="6">Belongs to the ABC-4 integral membrane protein family.</text>
</comment>
<keyword evidence="5 7" id="KW-0472">Membrane</keyword>
<dbReference type="InterPro" id="IPR025857">
    <property type="entry name" value="MacB_PCD"/>
</dbReference>
<name>A0ABS6W884_9BIFI</name>
<dbReference type="RefSeq" id="WP_219080301.1">
    <property type="nucleotide sequence ID" value="NZ_JAHBBD010000004.1"/>
</dbReference>
<feature type="transmembrane region" description="Helical" evidence="7">
    <location>
        <begin position="305"/>
        <end position="332"/>
    </location>
</feature>
<comment type="caution">
    <text evidence="10">The sequence shown here is derived from an EMBL/GenBank/DDBJ whole genome shotgun (WGS) entry which is preliminary data.</text>
</comment>
<dbReference type="InterPro" id="IPR003838">
    <property type="entry name" value="ABC3_permease_C"/>
</dbReference>
<evidence type="ECO:0000256" key="7">
    <source>
        <dbReference type="SAM" id="Phobius"/>
    </source>
</evidence>
<protein>
    <submittedName>
        <fullName evidence="10">ABC transporter permease</fullName>
    </submittedName>
</protein>
<dbReference type="Proteomes" id="UP000812844">
    <property type="component" value="Unassembled WGS sequence"/>
</dbReference>
<evidence type="ECO:0000256" key="4">
    <source>
        <dbReference type="ARBA" id="ARBA00022989"/>
    </source>
</evidence>
<comment type="subcellular location">
    <subcellularLocation>
        <location evidence="1">Cell membrane</location>
        <topology evidence="1">Multi-pass membrane protein</topology>
    </subcellularLocation>
</comment>
<keyword evidence="4 7" id="KW-1133">Transmembrane helix</keyword>
<evidence type="ECO:0000256" key="2">
    <source>
        <dbReference type="ARBA" id="ARBA00022475"/>
    </source>
</evidence>
<dbReference type="EMBL" id="JAHBBD010000004">
    <property type="protein sequence ID" value="MBW3082304.1"/>
    <property type="molecule type" value="Genomic_DNA"/>
</dbReference>
<gene>
    <name evidence="10" type="ORF">KIH73_02740</name>
</gene>
<evidence type="ECO:0000259" key="8">
    <source>
        <dbReference type="Pfam" id="PF02687"/>
    </source>
</evidence>
<evidence type="ECO:0000313" key="11">
    <source>
        <dbReference type="Proteomes" id="UP000812844"/>
    </source>
</evidence>
<feature type="transmembrane region" description="Helical" evidence="7">
    <location>
        <begin position="20"/>
        <end position="40"/>
    </location>
</feature>
<keyword evidence="2" id="KW-1003">Cell membrane</keyword>